<dbReference type="InterPro" id="IPR052159">
    <property type="entry name" value="Competence_DNA_uptake"/>
</dbReference>
<accession>A0A382TL92</accession>
<proteinExistence type="predicted"/>
<sequence length="202" mass="21792">MRYRALSQLLVATLVALLWLPFGPTLAAAQETLEIYLVDVEGGGATLFVSPESETLLIDTGNGGEAAARDAGRIRAAMRDAGVTEIDHLITTHWHGDHYGAMVELASQVPIHDYIDHGGYVESNQGVIDFLEGAYRELYEAAEHTIVEPGDWLRLGGVDITIMASAKEVLNRPVLGGGQRNPYCGDFIQQSEDNGENAQSVG</sequence>
<dbReference type="InterPro" id="IPR001279">
    <property type="entry name" value="Metallo-B-lactamas"/>
</dbReference>
<feature type="domain" description="Metallo-beta-lactamase" evidence="1">
    <location>
        <begin position="44"/>
        <end position="130"/>
    </location>
</feature>
<dbReference type="AlphaFoldDB" id="A0A382TL92"/>
<name>A0A382TL92_9ZZZZ</name>
<feature type="non-terminal residue" evidence="2">
    <location>
        <position position="202"/>
    </location>
</feature>
<protein>
    <recommendedName>
        <fullName evidence="1">Metallo-beta-lactamase domain-containing protein</fullName>
    </recommendedName>
</protein>
<gene>
    <name evidence="2" type="ORF">METZ01_LOCUS375101</name>
</gene>
<dbReference type="PANTHER" id="PTHR30619">
    <property type="entry name" value="DNA INTERNALIZATION/COMPETENCE PROTEIN COMEC/REC2"/>
    <property type="match status" value="1"/>
</dbReference>
<dbReference type="PANTHER" id="PTHR30619:SF1">
    <property type="entry name" value="RECOMBINATION PROTEIN 2"/>
    <property type="match status" value="1"/>
</dbReference>
<dbReference type="SUPFAM" id="SSF56281">
    <property type="entry name" value="Metallo-hydrolase/oxidoreductase"/>
    <property type="match status" value="1"/>
</dbReference>
<reference evidence="2" key="1">
    <citation type="submission" date="2018-05" db="EMBL/GenBank/DDBJ databases">
        <authorList>
            <person name="Lanie J.A."/>
            <person name="Ng W.-L."/>
            <person name="Kazmierczak K.M."/>
            <person name="Andrzejewski T.M."/>
            <person name="Davidsen T.M."/>
            <person name="Wayne K.J."/>
            <person name="Tettelin H."/>
            <person name="Glass J.I."/>
            <person name="Rusch D."/>
            <person name="Podicherti R."/>
            <person name="Tsui H.-C.T."/>
            <person name="Winkler M.E."/>
        </authorList>
    </citation>
    <scope>NUCLEOTIDE SEQUENCE</scope>
</reference>
<dbReference type="Pfam" id="PF00753">
    <property type="entry name" value="Lactamase_B"/>
    <property type="match status" value="1"/>
</dbReference>
<dbReference type="Gene3D" id="3.60.15.10">
    <property type="entry name" value="Ribonuclease Z/Hydroxyacylglutathione hydrolase-like"/>
    <property type="match status" value="1"/>
</dbReference>
<organism evidence="2">
    <name type="scientific">marine metagenome</name>
    <dbReference type="NCBI Taxonomy" id="408172"/>
    <lineage>
        <taxon>unclassified sequences</taxon>
        <taxon>metagenomes</taxon>
        <taxon>ecological metagenomes</taxon>
    </lineage>
</organism>
<dbReference type="InterPro" id="IPR036866">
    <property type="entry name" value="RibonucZ/Hydroxyglut_hydro"/>
</dbReference>
<evidence type="ECO:0000259" key="1">
    <source>
        <dbReference type="Pfam" id="PF00753"/>
    </source>
</evidence>
<dbReference type="EMBL" id="UINC01137107">
    <property type="protein sequence ID" value="SVD22247.1"/>
    <property type="molecule type" value="Genomic_DNA"/>
</dbReference>
<evidence type="ECO:0000313" key="2">
    <source>
        <dbReference type="EMBL" id="SVD22247.1"/>
    </source>
</evidence>